<sequence length="60" mass="6204">MDSVSSLLSAAGGSVGLQQAVNVSLLKKTMDGQESQVNALLQGFAEASHPYLGKSLDIKI</sequence>
<dbReference type="InterPro" id="IPR025906">
    <property type="entry name" value="YjfB_motility"/>
</dbReference>
<dbReference type="EMBL" id="NMQW01000001">
    <property type="protein sequence ID" value="OXM88387.1"/>
    <property type="molecule type" value="Genomic_DNA"/>
</dbReference>
<evidence type="ECO:0000313" key="1">
    <source>
        <dbReference type="EMBL" id="OXM88387.1"/>
    </source>
</evidence>
<protein>
    <submittedName>
        <fullName evidence="1">Putative motility protein</fullName>
    </submittedName>
</protein>
<name>A0A229UY21_9BACL</name>
<gene>
    <name evidence="1" type="ORF">CF651_00560</name>
</gene>
<evidence type="ECO:0000313" key="2">
    <source>
        <dbReference type="Proteomes" id="UP000215509"/>
    </source>
</evidence>
<proteinExistence type="predicted"/>
<organism evidence="1 2">
    <name type="scientific">Paenibacillus rigui</name>
    <dbReference type="NCBI Taxonomy" id="554312"/>
    <lineage>
        <taxon>Bacteria</taxon>
        <taxon>Bacillati</taxon>
        <taxon>Bacillota</taxon>
        <taxon>Bacilli</taxon>
        <taxon>Bacillales</taxon>
        <taxon>Paenibacillaceae</taxon>
        <taxon>Paenibacillus</taxon>
    </lineage>
</organism>
<accession>A0A229UY21</accession>
<comment type="caution">
    <text evidence="1">The sequence shown here is derived from an EMBL/GenBank/DDBJ whole genome shotgun (WGS) entry which is preliminary data.</text>
</comment>
<dbReference type="Proteomes" id="UP000215509">
    <property type="component" value="Unassembled WGS sequence"/>
</dbReference>
<dbReference type="AlphaFoldDB" id="A0A229UY21"/>
<dbReference type="RefSeq" id="WP_094012887.1">
    <property type="nucleotide sequence ID" value="NZ_NMQW01000001.1"/>
</dbReference>
<dbReference type="Pfam" id="PF14070">
    <property type="entry name" value="YjfB_motility"/>
    <property type="match status" value="1"/>
</dbReference>
<reference evidence="1 2" key="1">
    <citation type="submission" date="2017-07" db="EMBL/GenBank/DDBJ databases">
        <title>Genome sequencing and assembly of Paenibacillus rigui.</title>
        <authorList>
            <person name="Mayilraj S."/>
        </authorList>
    </citation>
    <scope>NUCLEOTIDE SEQUENCE [LARGE SCALE GENOMIC DNA]</scope>
    <source>
        <strain evidence="1 2">JCM 16352</strain>
    </source>
</reference>
<keyword evidence="2" id="KW-1185">Reference proteome</keyword>
<dbReference type="OrthoDB" id="1924973at2"/>